<dbReference type="Proteomes" id="UP001177744">
    <property type="component" value="Unassembled WGS sequence"/>
</dbReference>
<dbReference type="GO" id="GO:0000122">
    <property type="term" value="P:negative regulation of transcription by RNA polymerase II"/>
    <property type="evidence" value="ECO:0007669"/>
    <property type="project" value="TreeGrafter"/>
</dbReference>
<feature type="compositionally biased region" description="Polar residues" evidence="1">
    <location>
        <begin position="47"/>
        <end position="56"/>
    </location>
</feature>
<dbReference type="AlphaFoldDB" id="A0AA40ICD8"/>
<dbReference type="Gene3D" id="1.10.10.1210">
    <property type="entry name" value="MAGE homology domain, winged helix WH2 motif"/>
    <property type="match status" value="1"/>
</dbReference>
<feature type="compositionally biased region" description="Basic residues" evidence="1">
    <location>
        <begin position="34"/>
        <end position="43"/>
    </location>
</feature>
<name>A0AA40ICD8_CNENI</name>
<accession>A0AA40ICD8</accession>
<evidence type="ECO:0000256" key="1">
    <source>
        <dbReference type="SAM" id="MobiDB-lite"/>
    </source>
</evidence>
<gene>
    <name evidence="3" type="ORF">QTO34_000828</name>
</gene>
<dbReference type="InterPro" id="IPR041899">
    <property type="entry name" value="MAGE_WH2"/>
</dbReference>
<evidence type="ECO:0000313" key="3">
    <source>
        <dbReference type="EMBL" id="KAK1346968.1"/>
    </source>
</evidence>
<protein>
    <recommendedName>
        <fullName evidence="2">MAGE domain-containing protein</fullName>
    </recommendedName>
</protein>
<feature type="region of interest" description="Disordered" evidence="1">
    <location>
        <begin position="28"/>
        <end position="89"/>
    </location>
</feature>
<evidence type="ECO:0000259" key="2">
    <source>
        <dbReference type="PROSITE" id="PS50838"/>
    </source>
</evidence>
<dbReference type="InterPro" id="IPR037445">
    <property type="entry name" value="MAGE"/>
</dbReference>
<dbReference type="PANTHER" id="PTHR11736:SF35">
    <property type="entry name" value="MELANOMA-ASSOCIATED ANTIGEN B5"/>
    <property type="match status" value="1"/>
</dbReference>
<organism evidence="3 4">
    <name type="scientific">Cnephaeus nilssonii</name>
    <name type="common">Northern bat</name>
    <name type="synonym">Eptesicus nilssonii</name>
    <dbReference type="NCBI Taxonomy" id="3371016"/>
    <lineage>
        <taxon>Eukaryota</taxon>
        <taxon>Metazoa</taxon>
        <taxon>Chordata</taxon>
        <taxon>Craniata</taxon>
        <taxon>Vertebrata</taxon>
        <taxon>Euteleostomi</taxon>
        <taxon>Mammalia</taxon>
        <taxon>Eutheria</taxon>
        <taxon>Laurasiatheria</taxon>
        <taxon>Chiroptera</taxon>
        <taxon>Yangochiroptera</taxon>
        <taxon>Vespertilionidae</taxon>
        <taxon>Cnephaeus</taxon>
    </lineage>
</organism>
<feature type="domain" description="MAGE" evidence="2">
    <location>
        <begin position="105"/>
        <end position="303"/>
    </location>
</feature>
<comment type="caution">
    <text evidence="3">The sequence shown here is derived from an EMBL/GenBank/DDBJ whole genome shotgun (WGS) entry which is preliminary data.</text>
</comment>
<dbReference type="PANTHER" id="PTHR11736">
    <property type="entry name" value="MELANOMA-ASSOCIATED ANTIGEN MAGE ANTIGEN"/>
    <property type="match status" value="1"/>
</dbReference>
<dbReference type="EMBL" id="JAULJE010000001">
    <property type="protein sequence ID" value="KAK1346968.1"/>
    <property type="molecule type" value="Genomic_DNA"/>
</dbReference>
<keyword evidence="4" id="KW-1185">Reference proteome</keyword>
<dbReference type="Pfam" id="PF12440">
    <property type="entry name" value="MAGE_N"/>
    <property type="match status" value="1"/>
</dbReference>
<dbReference type="InterPro" id="IPR002190">
    <property type="entry name" value="MHD_dom"/>
</dbReference>
<dbReference type="Gene3D" id="1.10.10.1200">
    <property type="entry name" value="MAGE homology domain, winged helix WH1 motif"/>
    <property type="match status" value="1"/>
</dbReference>
<evidence type="ECO:0000313" key="4">
    <source>
        <dbReference type="Proteomes" id="UP001177744"/>
    </source>
</evidence>
<dbReference type="InterPro" id="IPR021072">
    <property type="entry name" value="MAGE_N"/>
</dbReference>
<proteinExistence type="predicted"/>
<dbReference type="PROSITE" id="PS50838">
    <property type="entry name" value="MAGE"/>
    <property type="match status" value="1"/>
</dbReference>
<reference evidence="3" key="1">
    <citation type="submission" date="2023-06" db="EMBL/GenBank/DDBJ databases">
        <title>Reference genome for the Northern bat (Eptesicus nilssonii), a most northern bat species.</title>
        <authorList>
            <person name="Laine V.N."/>
            <person name="Pulliainen A.T."/>
            <person name="Lilley T.M."/>
        </authorList>
    </citation>
    <scope>NUCLEOTIDE SEQUENCE</scope>
    <source>
        <strain evidence="3">BLF_Eptnil</strain>
        <tissue evidence="3">Kidney</tissue>
    </source>
</reference>
<sequence length="353" mass="39874">MRGGPVQQGRVSPSPDFLSRLLPAVPDYSDIMPGRHRSKKRHRAQIEPQSCGNAQATAAAAKEFPPSFSTQCEDIAGPGSDKASSSQDEDEAVFSVTPLSVVDGFKKRTEALELFLLSKYKLKQPIMKKDLLRIVGEDYQDRFCEMLKNASDEMETFFALHINEVDSRNLSYSLVSKLKLPNNGRVRPGRGFPKTGFLMHILGLIFMNDNCVSEEVIWGDLRLKQVYPEKKHFVFGEPRKLITDFVRLKYLECHQVPDSHPPRSEFLWGPKAHLETSKMEVLEFCAKVNGTHPRAYPSCYEEALRDEEERARARDAARAATTAQVRAAFRAMASTTFPPIEKSKAFRPSHQNI</sequence>
<dbReference type="GO" id="GO:0005634">
    <property type="term" value="C:nucleus"/>
    <property type="evidence" value="ECO:0007669"/>
    <property type="project" value="TreeGrafter"/>
</dbReference>
<dbReference type="FunFam" id="1.10.10.1210:FF:000001">
    <property type="entry name" value="melanoma-associated antigen D1"/>
    <property type="match status" value="1"/>
</dbReference>
<dbReference type="SMART" id="SM01373">
    <property type="entry name" value="MAGE"/>
    <property type="match status" value="1"/>
</dbReference>
<dbReference type="InterPro" id="IPR041898">
    <property type="entry name" value="MAGE_WH1"/>
</dbReference>
<dbReference type="Pfam" id="PF01454">
    <property type="entry name" value="MAGE"/>
    <property type="match status" value="1"/>
</dbReference>